<dbReference type="Proteomes" id="UP000653454">
    <property type="component" value="Unassembled WGS sequence"/>
</dbReference>
<feature type="compositionally biased region" description="Low complexity" evidence="1">
    <location>
        <begin position="478"/>
        <end position="487"/>
    </location>
</feature>
<name>A0A8S4G5Z1_PLUXY</name>
<accession>A0A8S4G5Z1</accession>
<dbReference type="InterPro" id="IPR011989">
    <property type="entry name" value="ARM-like"/>
</dbReference>
<dbReference type="InterPro" id="IPR016024">
    <property type="entry name" value="ARM-type_fold"/>
</dbReference>
<organism evidence="2 3">
    <name type="scientific">Plutella xylostella</name>
    <name type="common">Diamondback moth</name>
    <name type="synonym">Plutella maculipennis</name>
    <dbReference type="NCBI Taxonomy" id="51655"/>
    <lineage>
        <taxon>Eukaryota</taxon>
        <taxon>Metazoa</taxon>
        <taxon>Ecdysozoa</taxon>
        <taxon>Arthropoda</taxon>
        <taxon>Hexapoda</taxon>
        <taxon>Insecta</taxon>
        <taxon>Pterygota</taxon>
        <taxon>Neoptera</taxon>
        <taxon>Endopterygota</taxon>
        <taxon>Lepidoptera</taxon>
        <taxon>Glossata</taxon>
        <taxon>Ditrysia</taxon>
        <taxon>Yponomeutoidea</taxon>
        <taxon>Plutellidae</taxon>
        <taxon>Plutella</taxon>
    </lineage>
</organism>
<evidence type="ECO:0000256" key="1">
    <source>
        <dbReference type="SAM" id="MobiDB-lite"/>
    </source>
</evidence>
<dbReference type="SUPFAM" id="SSF48371">
    <property type="entry name" value="ARM repeat"/>
    <property type="match status" value="1"/>
</dbReference>
<protein>
    <submittedName>
        <fullName evidence="2">(diamondback moth) hypothetical protein</fullName>
    </submittedName>
</protein>
<dbReference type="Gene3D" id="1.25.10.10">
    <property type="entry name" value="Leucine-rich Repeat Variant"/>
    <property type="match status" value="1"/>
</dbReference>
<dbReference type="EMBL" id="CAJHNJ030000120">
    <property type="protein sequence ID" value="CAG9135966.1"/>
    <property type="molecule type" value="Genomic_DNA"/>
</dbReference>
<feature type="region of interest" description="Disordered" evidence="1">
    <location>
        <begin position="433"/>
        <end position="490"/>
    </location>
</feature>
<proteinExistence type="predicted"/>
<evidence type="ECO:0000313" key="3">
    <source>
        <dbReference type="Proteomes" id="UP000653454"/>
    </source>
</evidence>
<dbReference type="AlphaFoldDB" id="A0A8S4G5Z1"/>
<comment type="caution">
    <text evidence="2">The sequence shown here is derived from an EMBL/GenBank/DDBJ whole genome shotgun (WGS) entry which is preliminary data.</text>
</comment>
<gene>
    <name evidence="2" type="ORF">PLXY2_LOCUS14239</name>
</gene>
<evidence type="ECO:0000313" key="2">
    <source>
        <dbReference type="EMBL" id="CAG9135966.1"/>
    </source>
</evidence>
<sequence>MNESIMEEEVEDMVGDVTYTDSQKSVALDMYSYEQSESVSTDKNTNSGRETYVLEIDDSDESDSLQAEPMCAEPAATVNHPHFMKTKKMVEKVSTNNRDNNGSKIVQEIFTQTSKTIIQIAQAEGYAKATRVSTLETQTSYVFLADNKGVENRTQCEVTNRNKDTGDTNNNQTKNPDGVICNYFNSSLDDESSKFAVTESENERTFYFSDITSSDVNKTSDADNSVPPLSITEVEDEDSLSYEYEESLKCESEFEQDSLKDPKRLNTIKDDCSDTSEVSIDQDVEELYSKLTENNGLPLEDPDAIDKRMNIFVNTTLAPLTEEDPEQKRSTIIDITPQASHIQPVPSTKNDVLFTNSFGMKVKVLPEEKLPSAVESVPFKLPPIQKHLSCPNSPHLNQLFTMKAINRPVDTDTLPSIYQAPNAKVDRWNAATKHNPASGENAQISERGDLSRSADDSNHLPPINLDLRAPFHLQPPYSSRSNKSSVSANVPQTISIKKQIRELKQSPNRVPIWRTSLSPSGRAQSPSSLRSTADSEAPARACDAVCADLLRRMKSPVWTETLEGLEDLPNVLDKYWTTISDSRIADLIRQICSLVESPRTQVARTACTTLSVLLQNTKYTKKPDFYEAISILLVKTGSFCRPVRRAANVALDRVACAADLAHTVTAICAHGIDHKNPLVRSAAARLLVVSVALSAGRGRELLRCRPALAATARRHALQALARLLEDKNQETRGRELLRCRPALAATARRHALQALARLLEDKNQETSLLVVSVALSAGRRRELLRCRPALAATARRHALQALARLLEDKNQETRKYAERLYGMLRPLANFEAFYLTDVTLETAAAQMKKHDRLLTARAGHESR</sequence>
<feature type="compositionally biased region" description="Basic and acidic residues" evidence="1">
    <location>
        <begin position="446"/>
        <end position="458"/>
    </location>
</feature>
<feature type="compositionally biased region" description="Polar residues" evidence="1">
    <location>
        <begin position="515"/>
        <end position="534"/>
    </location>
</feature>
<keyword evidence="3" id="KW-1185">Reference proteome</keyword>
<feature type="region of interest" description="Disordered" evidence="1">
    <location>
        <begin position="508"/>
        <end position="535"/>
    </location>
</feature>
<reference evidence="2" key="1">
    <citation type="submission" date="2020-11" db="EMBL/GenBank/DDBJ databases">
        <authorList>
            <person name="Whiteford S."/>
        </authorList>
    </citation>
    <scope>NUCLEOTIDE SEQUENCE</scope>
</reference>